<feature type="chain" id="PRO_5038763584" evidence="2">
    <location>
        <begin position="24"/>
        <end position="158"/>
    </location>
</feature>
<feature type="region of interest" description="Disordered" evidence="1">
    <location>
        <begin position="34"/>
        <end position="58"/>
    </location>
</feature>
<keyword evidence="2" id="KW-0732">Signal</keyword>
<evidence type="ECO:0000313" key="4">
    <source>
        <dbReference type="Proteomes" id="UP000216725"/>
    </source>
</evidence>
<accession>A0A261EZT0</accession>
<gene>
    <name evidence="3" type="ORF">PSRA_0563</name>
</gene>
<dbReference type="EMBL" id="MWWR01000004">
    <property type="protein sequence ID" value="OZG52374.1"/>
    <property type="molecule type" value="Genomic_DNA"/>
</dbReference>
<dbReference type="Proteomes" id="UP000216725">
    <property type="component" value="Unassembled WGS sequence"/>
</dbReference>
<evidence type="ECO:0000313" key="3">
    <source>
        <dbReference type="EMBL" id="OZG52374.1"/>
    </source>
</evidence>
<evidence type="ECO:0000256" key="2">
    <source>
        <dbReference type="SAM" id="SignalP"/>
    </source>
</evidence>
<sequence length="158" mass="17816">MKRTREVLSALTTIILMMTVAFCMPDTARASEITDSGGNVGVSTQCPEQPETRGTTRPSNIWEIDKSGAYNFSGTTYGFQDLYTNWRFKGVNKYRVWVNNLSNNTITVQARSFFILYKKFDVPAGTNTMTTFDMNPSTHFYLQFSGMYITFSGTISQA</sequence>
<reference evidence="3 4" key="1">
    <citation type="journal article" date="2017" name="BMC Genomics">
        <title>Comparative genomic and phylogenomic analyses of the Bifidobacteriaceae family.</title>
        <authorList>
            <person name="Lugli G.A."/>
            <person name="Milani C."/>
            <person name="Turroni F."/>
            <person name="Duranti S."/>
            <person name="Mancabelli L."/>
            <person name="Mangifesta M."/>
            <person name="Ferrario C."/>
            <person name="Modesto M."/>
            <person name="Mattarelli P."/>
            <person name="Jiri K."/>
            <person name="van Sinderen D."/>
            <person name="Ventura M."/>
        </authorList>
    </citation>
    <scope>NUCLEOTIDE SEQUENCE [LARGE SCALE GENOMIC DNA]</scope>
    <source>
        <strain evidence="3 4">DSM 24742</strain>
    </source>
</reference>
<keyword evidence="4" id="KW-1185">Reference proteome</keyword>
<dbReference type="AlphaFoldDB" id="A0A261EZT0"/>
<comment type="caution">
    <text evidence="3">The sequence shown here is derived from an EMBL/GenBank/DDBJ whole genome shotgun (WGS) entry which is preliminary data.</text>
</comment>
<evidence type="ECO:0000256" key="1">
    <source>
        <dbReference type="SAM" id="MobiDB-lite"/>
    </source>
</evidence>
<feature type="signal peptide" evidence="2">
    <location>
        <begin position="1"/>
        <end position="23"/>
    </location>
</feature>
<protein>
    <submittedName>
        <fullName evidence="3">Uncharacterized protein</fullName>
    </submittedName>
</protein>
<dbReference type="RefSeq" id="WP_094660397.1">
    <property type="nucleotide sequence ID" value="NZ_JBKZBO010000026.1"/>
</dbReference>
<name>A0A261EZT0_9BIFI</name>
<organism evidence="3 4">
    <name type="scientific">Pseudoscardovia radai</name>
    <dbReference type="NCBI Taxonomy" id="987066"/>
    <lineage>
        <taxon>Bacteria</taxon>
        <taxon>Bacillati</taxon>
        <taxon>Actinomycetota</taxon>
        <taxon>Actinomycetes</taxon>
        <taxon>Bifidobacteriales</taxon>
        <taxon>Bifidobacteriaceae</taxon>
        <taxon>Pseudoscardovia</taxon>
    </lineage>
</organism>
<proteinExistence type="predicted"/>
<dbReference type="OrthoDB" id="2086394at2"/>